<dbReference type="InterPro" id="IPR005475">
    <property type="entry name" value="Transketolase-like_Pyr-bd"/>
</dbReference>
<dbReference type="Gene3D" id="3.40.50.11610">
    <property type="entry name" value="Multifunctional 2-oxoglutarate metabolism enzyme, C-terminal domain"/>
    <property type="match status" value="1"/>
</dbReference>
<dbReference type="SMART" id="SM00861">
    <property type="entry name" value="Transket_pyr"/>
    <property type="match status" value="1"/>
</dbReference>
<protein>
    <recommendedName>
        <fullName evidence="3">oxoglutarate dehydrogenase (succinyl-transferring)</fullName>
        <ecNumber evidence="3">1.2.4.2</ecNumber>
    </recommendedName>
</protein>
<keyword evidence="4 7" id="KW-0560">Oxidoreductase</keyword>
<dbReference type="Proteomes" id="UP000220251">
    <property type="component" value="Unassembled WGS sequence"/>
</dbReference>
<dbReference type="EC" id="1.2.4.2" evidence="3"/>
<evidence type="ECO:0000259" key="6">
    <source>
        <dbReference type="SMART" id="SM00861"/>
    </source>
</evidence>
<dbReference type="GO" id="GO:0006099">
    <property type="term" value="P:tricarboxylic acid cycle"/>
    <property type="evidence" value="ECO:0007669"/>
    <property type="project" value="TreeGrafter"/>
</dbReference>
<keyword evidence="5" id="KW-0786">Thiamine pyrophosphate</keyword>
<comment type="cofactor">
    <cofactor evidence="1">
        <name>thiamine diphosphate</name>
        <dbReference type="ChEBI" id="CHEBI:58937"/>
    </cofactor>
</comment>
<dbReference type="InterPro" id="IPR042179">
    <property type="entry name" value="KGD_C_sf"/>
</dbReference>
<dbReference type="Pfam" id="PF16870">
    <property type="entry name" value="OxoGdeHyase_C"/>
    <property type="match status" value="1"/>
</dbReference>
<dbReference type="GO" id="GO:0004591">
    <property type="term" value="F:oxoglutarate dehydrogenase (succinyl-transferring) activity"/>
    <property type="evidence" value="ECO:0007669"/>
    <property type="project" value="UniProtKB-EC"/>
</dbReference>
<dbReference type="OrthoDB" id="9759785at2"/>
<dbReference type="PANTHER" id="PTHR23152:SF4">
    <property type="entry name" value="2-OXOADIPATE DEHYDROGENASE COMPLEX COMPONENT E1"/>
    <property type="match status" value="1"/>
</dbReference>
<dbReference type="Gene3D" id="1.10.287.1150">
    <property type="entry name" value="TPP helical domain"/>
    <property type="match status" value="1"/>
</dbReference>
<accession>A0A0H5DRM0</accession>
<dbReference type="GO" id="GO:0045252">
    <property type="term" value="C:oxoglutarate dehydrogenase complex"/>
    <property type="evidence" value="ECO:0007669"/>
    <property type="project" value="TreeGrafter"/>
</dbReference>
<dbReference type="GO" id="GO:0005829">
    <property type="term" value="C:cytosol"/>
    <property type="evidence" value="ECO:0007669"/>
    <property type="project" value="TreeGrafter"/>
</dbReference>
<evidence type="ECO:0000313" key="8">
    <source>
        <dbReference type="Proteomes" id="UP000220251"/>
    </source>
</evidence>
<organism evidence="7 8">
    <name type="scientific">Estrella lausannensis</name>
    <dbReference type="NCBI Taxonomy" id="483423"/>
    <lineage>
        <taxon>Bacteria</taxon>
        <taxon>Pseudomonadati</taxon>
        <taxon>Chlamydiota</taxon>
        <taxon>Chlamydiia</taxon>
        <taxon>Parachlamydiales</taxon>
        <taxon>Candidatus Criblamydiaceae</taxon>
        <taxon>Estrella</taxon>
    </lineage>
</organism>
<dbReference type="Gene3D" id="3.40.50.970">
    <property type="match status" value="1"/>
</dbReference>
<evidence type="ECO:0000256" key="3">
    <source>
        <dbReference type="ARBA" id="ARBA00012280"/>
    </source>
</evidence>
<dbReference type="SUPFAM" id="SSF52518">
    <property type="entry name" value="Thiamin diphosphate-binding fold (THDP-binding)"/>
    <property type="match status" value="2"/>
</dbReference>
<dbReference type="InterPro" id="IPR029061">
    <property type="entry name" value="THDP-binding"/>
</dbReference>
<feature type="domain" description="Transketolase-like pyrimidine-binding" evidence="6">
    <location>
        <begin position="578"/>
        <end position="772"/>
    </location>
</feature>
<dbReference type="NCBIfam" id="TIGR00239">
    <property type="entry name" value="2oxo_dh_E1"/>
    <property type="match status" value="1"/>
</dbReference>
<dbReference type="InterPro" id="IPR011603">
    <property type="entry name" value="2oxoglutarate_DH_E1"/>
</dbReference>
<dbReference type="CDD" id="cd02016">
    <property type="entry name" value="TPP_E1_OGDC_like"/>
    <property type="match status" value="1"/>
</dbReference>
<dbReference type="NCBIfam" id="NF008907">
    <property type="entry name" value="PRK12270.1"/>
    <property type="match status" value="1"/>
</dbReference>
<sequence>MDRPARDQFFLSPLNLSYLDPLYQEYKEKGEAASVNLRELFESIDREEVSQGETSAQSEPATSLHQELRIMRLINAYRTFGHLEAKINPINLKGMEPVKPLNLNYLGFADDEMHLSFPTCGLMPQETAPLKEIVAWLRDTYCGQIGIEYMGTENLELEEWIQQRIEPSRFKVQLPLETKKRILELLNHSELFEKFLHTKFVGQKRFSLEGGETLIPIIATLIESLAKAGGEEFVIGMAHRGRLNVLANILRKLRSDIFNEFEDRWLPNSFQGSGDVKYHKGFYASVKTEEGKEIAITLTPNPSHLESVNAVVEGQVRARQDALGKSSEDKVVPILVHGDAALSGQGIVYETLQMCGLEGYKTGGTVHVVINNQIGFTTLPKDSRSTIYCTDIAKTFGAPVFHVNAEDPEACIFATELASLIRQTFHIDVFIDINCYRKYGHNESDEPAYTQPLEYQLIRSKKSIRELFRDQLISHGFVEKEVALKLEEEFHHLLQEEMDLRSEAIHRPRHGSLNEPTFDEAREEMLKPVKTDVSLEVIRKVAEKIGRVPPNVNIHPKLATLLEERMSMAGIGKEVRPIDWGCAETLAFATLLNEGRSIRIVGQDSCRGTFSHRHGVLVDQKEHGASYTPLKNIHTEQGAFHIYNSFLSEYAALGFEYGYSLAAKDTLVIWEAQFGDFANGGQVVTDQYIASSEQKWGQQSALTLFLPHGYEGQGPEHSSARLERFLQLSAENNMYVVNPTTPAQMFHLLRRQALRKTPKPLIVMTPKGLLRHPQAVSTLEDLSKGMFQEVLDDMNPPEKADQIVFVSGRFYYDLAEERKKAGSSHMAIIRIEQLYPLHAEKVAAIVERYKGFKEAFFVQEEPSNMGPADYIIPRLQSLLPEGMPLRLIARERSAATATGSHTLHKKQHQHIVNALFKEAKPNLFDIARSSGKEPLSHK</sequence>
<comment type="function">
    <text evidence="2">E1 component of the 2-oxoglutarate dehydrogenase (OGDH) complex which catalyzes the decarboxylation of 2-oxoglutarate, the first step in the conversion of 2-oxoglutarate to succinyl-CoA and CO(2).</text>
</comment>
<proteinExistence type="predicted"/>
<gene>
    <name evidence="7" type="primary">sucA</name>
    <name evidence="7" type="ORF">ELAC_1917</name>
</gene>
<dbReference type="InterPro" id="IPR031717">
    <property type="entry name" value="ODO-1/KGD_C"/>
</dbReference>
<dbReference type="EMBL" id="CWGJ01000026">
    <property type="protein sequence ID" value="CRX39242.1"/>
    <property type="molecule type" value="Genomic_DNA"/>
</dbReference>
<keyword evidence="8" id="KW-1185">Reference proteome</keyword>
<dbReference type="InterPro" id="IPR001017">
    <property type="entry name" value="DH_E1"/>
</dbReference>
<dbReference type="Pfam" id="PF00676">
    <property type="entry name" value="E1_dh"/>
    <property type="match status" value="1"/>
</dbReference>
<evidence type="ECO:0000256" key="1">
    <source>
        <dbReference type="ARBA" id="ARBA00001964"/>
    </source>
</evidence>
<name>A0A0H5DRM0_9BACT</name>
<evidence type="ECO:0000313" key="7">
    <source>
        <dbReference type="EMBL" id="CRX39242.1"/>
    </source>
</evidence>
<reference evidence="8" key="1">
    <citation type="submission" date="2015-06" db="EMBL/GenBank/DDBJ databases">
        <authorList>
            <person name="Bertelli C."/>
        </authorList>
    </citation>
    <scope>NUCLEOTIDE SEQUENCE [LARGE SCALE GENOMIC DNA]</scope>
    <source>
        <strain evidence="8">CRIB-30</strain>
    </source>
</reference>
<evidence type="ECO:0000256" key="4">
    <source>
        <dbReference type="ARBA" id="ARBA00023002"/>
    </source>
</evidence>
<dbReference type="AlphaFoldDB" id="A0A0H5DRM0"/>
<evidence type="ECO:0000256" key="2">
    <source>
        <dbReference type="ARBA" id="ARBA00003906"/>
    </source>
</evidence>
<dbReference type="Pfam" id="PF02779">
    <property type="entry name" value="Transket_pyr"/>
    <property type="match status" value="1"/>
</dbReference>
<dbReference type="PIRSF" id="PIRSF000157">
    <property type="entry name" value="Oxoglu_dh_E1"/>
    <property type="match status" value="1"/>
</dbReference>
<dbReference type="GO" id="GO:0030976">
    <property type="term" value="F:thiamine pyrophosphate binding"/>
    <property type="evidence" value="ECO:0007669"/>
    <property type="project" value="InterPro"/>
</dbReference>
<dbReference type="RefSeq" id="WP_098039108.1">
    <property type="nucleotide sequence ID" value="NZ_CWGJ01000026.1"/>
</dbReference>
<dbReference type="Gene3D" id="3.40.50.12470">
    <property type="match status" value="1"/>
</dbReference>
<evidence type="ECO:0000256" key="5">
    <source>
        <dbReference type="ARBA" id="ARBA00023052"/>
    </source>
</evidence>
<dbReference type="PANTHER" id="PTHR23152">
    <property type="entry name" value="2-OXOGLUTARATE DEHYDROGENASE"/>
    <property type="match status" value="1"/>
</dbReference>
<dbReference type="NCBIfam" id="NF006914">
    <property type="entry name" value="PRK09404.1"/>
    <property type="match status" value="1"/>
</dbReference>